<comment type="caution">
    <text evidence="4">The sequence shown here is derived from an EMBL/GenBank/DDBJ whole genome shotgun (WGS) entry which is preliminary data.</text>
</comment>
<comment type="similarity">
    <text evidence="1">Belongs to the sulfotransferase 1 family.</text>
</comment>
<reference evidence="4 5" key="1">
    <citation type="journal article" date="2023" name="Sci. Data">
        <title>Genome assembly of the Korean intertidal mud-creeper Batillaria attramentaria.</title>
        <authorList>
            <person name="Patra A.K."/>
            <person name="Ho P.T."/>
            <person name="Jun S."/>
            <person name="Lee S.J."/>
            <person name="Kim Y."/>
            <person name="Won Y.J."/>
        </authorList>
    </citation>
    <scope>NUCLEOTIDE SEQUENCE [LARGE SCALE GENOMIC DNA]</scope>
    <source>
        <strain evidence="4">Wonlab-2016</strain>
    </source>
</reference>
<accession>A0ABD0JZH9</accession>
<proteinExistence type="inferred from homology"/>
<keyword evidence="5" id="KW-1185">Reference proteome</keyword>
<feature type="domain" description="Sulfotransferase" evidence="3">
    <location>
        <begin position="52"/>
        <end position="296"/>
    </location>
</feature>
<name>A0ABD0JZH9_9CAEN</name>
<dbReference type="Proteomes" id="UP001519460">
    <property type="component" value="Unassembled WGS sequence"/>
</dbReference>
<dbReference type="InterPro" id="IPR027417">
    <property type="entry name" value="P-loop_NTPase"/>
</dbReference>
<dbReference type="PANTHER" id="PTHR11783">
    <property type="entry name" value="SULFOTRANSFERASE SULT"/>
    <property type="match status" value="1"/>
</dbReference>
<dbReference type="InterPro" id="IPR000863">
    <property type="entry name" value="Sulfotransferase_dom"/>
</dbReference>
<sequence length="303" mass="35377">NSRSMADAGDLSFDPEKKNGFVIGGMTMPPQHASNIPWEKHAADIKNLELCDSDIFICAYPKAGTHWLWEVTHMLLSGKVEYETRTKENLMIEFLTKDKIDSLPSPRILNTHLYFSALPIQQMKEKKVKVLHVYRNPKDTVVSMYFHFRQVFPVLKDYTLLQFVQLFLRDDMVYGNYFVFLRQMEEFVKANPDIPVFHLSFEEMKKRDPVKSVRQLADFLQVDVTDELCQDIADACSFHNMKKADETKHLPDISEESMTKDTKLYRKGETGDWKNYLTITMSEMIDQAVQDKLKDSMFSMHFT</sequence>
<evidence type="ECO:0000313" key="5">
    <source>
        <dbReference type="Proteomes" id="UP001519460"/>
    </source>
</evidence>
<feature type="non-terminal residue" evidence="4">
    <location>
        <position position="1"/>
    </location>
</feature>
<evidence type="ECO:0000313" key="4">
    <source>
        <dbReference type="EMBL" id="KAK7480061.1"/>
    </source>
</evidence>
<evidence type="ECO:0000256" key="1">
    <source>
        <dbReference type="ARBA" id="ARBA00005771"/>
    </source>
</evidence>
<dbReference type="EMBL" id="JACVVK020000289">
    <property type="protein sequence ID" value="KAK7480061.1"/>
    <property type="molecule type" value="Genomic_DNA"/>
</dbReference>
<organism evidence="4 5">
    <name type="scientific">Batillaria attramentaria</name>
    <dbReference type="NCBI Taxonomy" id="370345"/>
    <lineage>
        <taxon>Eukaryota</taxon>
        <taxon>Metazoa</taxon>
        <taxon>Spiralia</taxon>
        <taxon>Lophotrochozoa</taxon>
        <taxon>Mollusca</taxon>
        <taxon>Gastropoda</taxon>
        <taxon>Caenogastropoda</taxon>
        <taxon>Sorbeoconcha</taxon>
        <taxon>Cerithioidea</taxon>
        <taxon>Batillariidae</taxon>
        <taxon>Batillaria</taxon>
    </lineage>
</organism>
<protein>
    <recommendedName>
        <fullName evidence="3">Sulfotransferase domain-containing protein</fullName>
    </recommendedName>
</protein>
<dbReference type="Pfam" id="PF00685">
    <property type="entry name" value="Sulfotransfer_1"/>
    <property type="match status" value="1"/>
</dbReference>
<dbReference type="Gene3D" id="3.40.50.300">
    <property type="entry name" value="P-loop containing nucleotide triphosphate hydrolases"/>
    <property type="match status" value="1"/>
</dbReference>
<dbReference type="SUPFAM" id="SSF52540">
    <property type="entry name" value="P-loop containing nucleoside triphosphate hydrolases"/>
    <property type="match status" value="1"/>
</dbReference>
<evidence type="ECO:0000259" key="3">
    <source>
        <dbReference type="Pfam" id="PF00685"/>
    </source>
</evidence>
<keyword evidence="2" id="KW-0808">Transferase</keyword>
<evidence type="ECO:0000256" key="2">
    <source>
        <dbReference type="ARBA" id="ARBA00022679"/>
    </source>
</evidence>
<dbReference type="GO" id="GO:0016740">
    <property type="term" value="F:transferase activity"/>
    <property type="evidence" value="ECO:0007669"/>
    <property type="project" value="UniProtKB-KW"/>
</dbReference>
<gene>
    <name evidence="4" type="ORF">BaRGS_00028698</name>
</gene>
<dbReference type="AlphaFoldDB" id="A0ABD0JZH9"/>